<dbReference type="Proteomes" id="UP000198901">
    <property type="component" value="Unassembled WGS sequence"/>
</dbReference>
<feature type="signal peptide" evidence="1">
    <location>
        <begin position="1"/>
        <end position="22"/>
    </location>
</feature>
<dbReference type="RefSeq" id="WP_093200506.1">
    <property type="nucleotide sequence ID" value="NZ_FNGS01000003.1"/>
</dbReference>
<proteinExistence type="predicted"/>
<evidence type="ECO:0000313" key="3">
    <source>
        <dbReference type="Proteomes" id="UP000198901"/>
    </source>
</evidence>
<keyword evidence="1" id="KW-0732">Signal</keyword>
<dbReference type="STRING" id="563176.SAMN04488090_1731"/>
<dbReference type="InterPro" id="IPR041662">
    <property type="entry name" value="SusD-like_2"/>
</dbReference>
<dbReference type="PROSITE" id="PS51257">
    <property type="entry name" value="PROKAR_LIPOPROTEIN"/>
    <property type="match status" value="1"/>
</dbReference>
<keyword evidence="3" id="KW-1185">Reference proteome</keyword>
<sequence length="548" mass="59991">MNLLRKKNATFLVLLGSLFVTSCKDLTKLNENPNGVQPDVVNPNLVMPSVLTESAKAFVNLGFQDIAGVVQHTQKDAWFSGHNDYDWGGDQSWTTYYDILKNNDLVYQRAVAQNMEFQQGVALVMKSLMFGLVTDLWGDAPYTSALKGELGGTANVLPKYDDQQSVYTGILADLEKANTLLSKPKSAYSSIVESVDVFYAGDPTKWRKLANSLRLRYYMRISSKLPDVAKAGIEKIVSDAANNPVISEAADDATMAYVGNNAGDSWPSTTVYDVSGSNYRRIKMCTTLLKAMQPTSDPRLALWAKKVEIPLVVDASLPAGTDKIVNGVRYFSPDKVGSTPIDTDPNYVGLPPSVSQLPSAYNFNPTPGQTSYNPHVSYINEIYTKASGGILKARMVSAAEVHFILAEAALKGWAAGDAKTHYEQAIKASLTAWGVGGNYDAFIAQKGVAYDKTLEQIMTQKWIASWTNATEAWFDYRRTGLPALAAGPVAKRKALPLRFYYMRDEVNLNKTNAAAALDKLETTANSQSDGKNSAWSKTWLVQGTGKPW</sequence>
<dbReference type="OrthoDB" id="843771at2"/>
<organism evidence="2 3">
    <name type="scientific">Siphonobacter aquaeclarae</name>
    <dbReference type="NCBI Taxonomy" id="563176"/>
    <lineage>
        <taxon>Bacteria</taxon>
        <taxon>Pseudomonadati</taxon>
        <taxon>Bacteroidota</taxon>
        <taxon>Cytophagia</taxon>
        <taxon>Cytophagales</taxon>
        <taxon>Cytophagaceae</taxon>
        <taxon>Siphonobacter</taxon>
    </lineage>
</organism>
<dbReference type="Gene3D" id="1.25.40.390">
    <property type="match status" value="1"/>
</dbReference>
<gene>
    <name evidence="2" type="ORF">SAMN04488090_1731</name>
</gene>
<evidence type="ECO:0000313" key="2">
    <source>
        <dbReference type="EMBL" id="SDL77353.1"/>
    </source>
</evidence>
<dbReference type="Pfam" id="PF12771">
    <property type="entry name" value="SusD-like_2"/>
    <property type="match status" value="2"/>
</dbReference>
<dbReference type="InterPro" id="IPR011990">
    <property type="entry name" value="TPR-like_helical_dom_sf"/>
</dbReference>
<dbReference type="EMBL" id="FNGS01000003">
    <property type="protein sequence ID" value="SDL77353.1"/>
    <property type="molecule type" value="Genomic_DNA"/>
</dbReference>
<reference evidence="2 3" key="1">
    <citation type="submission" date="2016-10" db="EMBL/GenBank/DDBJ databases">
        <authorList>
            <person name="de Groot N.N."/>
        </authorList>
    </citation>
    <scope>NUCLEOTIDE SEQUENCE [LARGE SCALE GENOMIC DNA]</scope>
    <source>
        <strain evidence="2 3">DSM 21668</strain>
    </source>
</reference>
<dbReference type="SUPFAM" id="SSF48452">
    <property type="entry name" value="TPR-like"/>
    <property type="match status" value="1"/>
</dbReference>
<protein>
    <submittedName>
        <fullName evidence="2">Starch-binding associating with outer membrane</fullName>
    </submittedName>
</protein>
<feature type="chain" id="PRO_5011432841" evidence="1">
    <location>
        <begin position="23"/>
        <end position="548"/>
    </location>
</feature>
<dbReference type="AlphaFoldDB" id="A0A1G9MTA9"/>
<name>A0A1G9MTA9_9BACT</name>
<accession>A0A1G9MTA9</accession>
<evidence type="ECO:0000256" key="1">
    <source>
        <dbReference type="SAM" id="SignalP"/>
    </source>
</evidence>